<name>A0A852TSM4_9ACTN</name>
<organism evidence="1 2">
    <name type="scientific">Spinactinospora alkalitolerans</name>
    <dbReference type="NCBI Taxonomy" id="687207"/>
    <lineage>
        <taxon>Bacteria</taxon>
        <taxon>Bacillati</taxon>
        <taxon>Actinomycetota</taxon>
        <taxon>Actinomycetes</taxon>
        <taxon>Streptosporangiales</taxon>
        <taxon>Nocardiopsidaceae</taxon>
        <taxon>Spinactinospora</taxon>
    </lineage>
</organism>
<reference evidence="1 2" key="1">
    <citation type="submission" date="2020-07" db="EMBL/GenBank/DDBJ databases">
        <title>Sequencing the genomes of 1000 actinobacteria strains.</title>
        <authorList>
            <person name="Klenk H.-P."/>
        </authorList>
    </citation>
    <scope>NUCLEOTIDE SEQUENCE [LARGE SCALE GENOMIC DNA]</scope>
    <source>
        <strain evidence="1 2">CXB654</strain>
    </source>
</reference>
<dbReference type="EMBL" id="JACCCC010000001">
    <property type="protein sequence ID" value="NYE47019.1"/>
    <property type="molecule type" value="Genomic_DNA"/>
</dbReference>
<proteinExistence type="predicted"/>
<dbReference type="AlphaFoldDB" id="A0A852TSM4"/>
<dbReference type="RefSeq" id="WP_179643031.1">
    <property type="nucleotide sequence ID" value="NZ_BAAAYY010000001.1"/>
</dbReference>
<sequence>MSPLTPEERDALQELLDDLIAATDRHECWFGRVRETSLELRDKITEMINEGERERKG</sequence>
<accession>A0A852TSM4</accession>
<evidence type="ECO:0000313" key="1">
    <source>
        <dbReference type="EMBL" id="NYE47019.1"/>
    </source>
</evidence>
<gene>
    <name evidence="1" type="ORF">HDA32_002139</name>
</gene>
<evidence type="ECO:0000313" key="2">
    <source>
        <dbReference type="Proteomes" id="UP000589036"/>
    </source>
</evidence>
<keyword evidence="2" id="KW-1185">Reference proteome</keyword>
<comment type="caution">
    <text evidence="1">The sequence shown here is derived from an EMBL/GenBank/DDBJ whole genome shotgun (WGS) entry which is preliminary data.</text>
</comment>
<dbReference type="Proteomes" id="UP000589036">
    <property type="component" value="Unassembled WGS sequence"/>
</dbReference>
<protein>
    <submittedName>
        <fullName evidence="1">Uncharacterized protein</fullName>
    </submittedName>
</protein>